<keyword evidence="2 5" id="KW-0812">Transmembrane</keyword>
<evidence type="ECO:0000313" key="8">
    <source>
        <dbReference type="WBParaSite" id="Csp11.Scaffold630.g21869.t2"/>
    </source>
</evidence>
<feature type="transmembrane region" description="Helical" evidence="5">
    <location>
        <begin position="249"/>
        <end position="268"/>
    </location>
</feature>
<comment type="subcellular location">
    <subcellularLocation>
        <location evidence="1">Membrane</location>
        <topology evidence="1">Multi-pass membrane protein</topology>
    </subcellularLocation>
</comment>
<keyword evidence="3 5" id="KW-1133">Transmembrane helix</keyword>
<evidence type="ECO:0000256" key="5">
    <source>
        <dbReference type="SAM" id="Phobius"/>
    </source>
</evidence>
<feature type="transmembrane region" description="Helical" evidence="5">
    <location>
        <begin position="189"/>
        <end position="211"/>
    </location>
</feature>
<keyword evidence="7" id="KW-1185">Reference proteome</keyword>
<evidence type="ECO:0000259" key="6">
    <source>
        <dbReference type="PROSITE" id="PS50850"/>
    </source>
</evidence>
<dbReference type="Proteomes" id="UP000095282">
    <property type="component" value="Unplaced"/>
</dbReference>
<dbReference type="InterPro" id="IPR036259">
    <property type="entry name" value="MFS_trans_sf"/>
</dbReference>
<dbReference type="Pfam" id="PF07690">
    <property type="entry name" value="MFS_1"/>
    <property type="match status" value="1"/>
</dbReference>
<dbReference type="InterPro" id="IPR020846">
    <property type="entry name" value="MFS_dom"/>
</dbReference>
<feature type="transmembrane region" description="Helical" evidence="5">
    <location>
        <begin position="223"/>
        <end position="243"/>
    </location>
</feature>
<dbReference type="AlphaFoldDB" id="A0A1I7V2Z6"/>
<organism evidence="7 8">
    <name type="scientific">Caenorhabditis tropicalis</name>
    <dbReference type="NCBI Taxonomy" id="1561998"/>
    <lineage>
        <taxon>Eukaryota</taxon>
        <taxon>Metazoa</taxon>
        <taxon>Ecdysozoa</taxon>
        <taxon>Nematoda</taxon>
        <taxon>Chromadorea</taxon>
        <taxon>Rhabditida</taxon>
        <taxon>Rhabditina</taxon>
        <taxon>Rhabditomorpha</taxon>
        <taxon>Rhabditoidea</taxon>
        <taxon>Rhabditidae</taxon>
        <taxon>Peloderinae</taxon>
        <taxon>Caenorhabditis</taxon>
    </lineage>
</organism>
<evidence type="ECO:0000256" key="3">
    <source>
        <dbReference type="ARBA" id="ARBA00022989"/>
    </source>
</evidence>
<name>A0A1I7V2Z6_9PELO</name>
<dbReference type="STRING" id="1561998.A0A1I7V2Z6"/>
<feature type="transmembrane region" description="Helical" evidence="5">
    <location>
        <begin position="133"/>
        <end position="152"/>
    </location>
</feature>
<feature type="domain" description="Major facilitator superfamily (MFS) profile" evidence="6">
    <location>
        <begin position="43"/>
        <end position="499"/>
    </location>
</feature>
<feature type="transmembrane region" description="Helical" evidence="5">
    <location>
        <begin position="42"/>
        <end position="64"/>
    </location>
</feature>
<dbReference type="WBParaSite" id="Csp11.Scaffold630.g21869.t2">
    <property type="protein sequence ID" value="Csp11.Scaffold630.g21869.t2"/>
    <property type="gene ID" value="Csp11.Scaffold630.g21869"/>
</dbReference>
<dbReference type="eggNOG" id="KOG0255">
    <property type="taxonomic scope" value="Eukaryota"/>
</dbReference>
<feature type="transmembrane region" description="Helical" evidence="5">
    <location>
        <begin position="326"/>
        <end position="347"/>
    </location>
</feature>
<feature type="transmembrane region" description="Helical" evidence="5">
    <location>
        <begin position="362"/>
        <end position="383"/>
    </location>
</feature>
<dbReference type="SUPFAM" id="SSF103473">
    <property type="entry name" value="MFS general substrate transporter"/>
    <property type="match status" value="1"/>
</dbReference>
<evidence type="ECO:0000313" key="7">
    <source>
        <dbReference type="Proteomes" id="UP000095282"/>
    </source>
</evidence>
<feature type="transmembrane region" description="Helical" evidence="5">
    <location>
        <begin position="164"/>
        <end position="183"/>
    </location>
</feature>
<dbReference type="GO" id="GO:0022857">
    <property type="term" value="F:transmembrane transporter activity"/>
    <property type="evidence" value="ECO:0007669"/>
    <property type="project" value="InterPro"/>
</dbReference>
<evidence type="ECO:0000256" key="2">
    <source>
        <dbReference type="ARBA" id="ARBA00022692"/>
    </source>
</evidence>
<dbReference type="GO" id="GO:0016020">
    <property type="term" value="C:membrane"/>
    <property type="evidence" value="ECO:0007669"/>
    <property type="project" value="UniProtKB-SubCell"/>
</dbReference>
<proteinExistence type="predicted"/>
<dbReference type="PANTHER" id="PTHR24064">
    <property type="entry name" value="SOLUTE CARRIER FAMILY 22 MEMBER"/>
    <property type="match status" value="1"/>
</dbReference>
<dbReference type="CDD" id="cd17317">
    <property type="entry name" value="MFS_SLC22"/>
    <property type="match status" value="1"/>
</dbReference>
<feature type="transmembrane region" description="Helical" evidence="5">
    <location>
        <begin position="390"/>
        <end position="408"/>
    </location>
</feature>
<sequence>MTEDSPSPALRSNSVTATFNYLHVDADKVLSAFGKFGRYQMLTYLITTSVGMLFALNMMIMPFITKSSKFSCDLPVNNNRYSAMVGDSCHAFDSQLNFTVKCLSVNGAFYNYSDEKGGTITSDFDLVCEYDGMAEHATSIFLLGGMIVSPFISQLSDLVGRRPLFLVPLYVSVIANLACVFAPNYYLFLLFRFVSGVATASFSMTGSVLCLESVSVEFRSLTPVVSAISWVGGYMLAGVFSILFKDWRVLYFAASIPGILTIPFYWFTPESLHWLVTKKKDKKIQKYINASIAFNKQTISLIECKSDNETSSSKTRTFRDLFHPKIFVNLLINSYVLIVMSGTYWALSLYSTELSEDETTGYFLSGLVELPAGFLSAVFLVMFKRKTVSFYSLIFTAIFMICTVWIPMEGYWEMIFPLLAKVTNSIVWASQPLLYSESTPTTIRNVYSGVVGLLGEIGSVGAPYMNRLTAINKDAPSIVICLMSFIAACFVLLQPETKNKKLPEDIDDFDGGPLFRGCRTRKNKKALEKRDLEAAEAVMVKKPDEAVELLEETIDPERKEDAQEVKEKD</sequence>
<keyword evidence="4 5" id="KW-0472">Membrane</keyword>
<reference evidence="8" key="1">
    <citation type="submission" date="2016-11" db="UniProtKB">
        <authorList>
            <consortium name="WormBaseParasite"/>
        </authorList>
    </citation>
    <scope>IDENTIFICATION</scope>
</reference>
<dbReference type="InterPro" id="IPR011701">
    <property type="entry name" value="MFS"/>
</dbReference>
<protein>
    <submittedName>
        <fullName evidence="8">MFS domain-containing protein</fullName>
    </submittedName>
</protein>
<feature type="transmembrane region" description="Helical" evidence="5">
    <location>
        <begin position="477"/>
        <end position="493"/>
    </location>
</feature>
<accession>A0A1I7V2Z6</accession>
<dbReference type="PROSITE" id="PS50850">
    <property type="entry name" value="MFS"/>
    <property type="match status" value="1"/>
</dbReference>
<evidence type="ECO:0000256" key="1">
    <source>
        <dbReference type="ARBA" id="ARBA00004141"/>
    </source>
</evidence>
<evidence type="ECO:0000256" key="4">
    <source>
        <dbReference type="ARBA" id="ARBA00023136"/>
    </source>
</evidence>
<dbReference type="Gene3D" id="1.20.1250.20">
    <property type="entry name" value="MFS general substrate transporter like domains"/>
    <property type="match status" value="1"/>
</dbReference>